<keyword evidence="2" id="KW-1185">Reference proteome</keyword>
<gene>
    <name evidence="1" type="ORF">BaRGS_00039518</name>
</gene>
<sequence>MRDTHHSHAPVMLGPKFKRALTLYILLLQGKTAGMNSVTVPRCCARRESETRRLLLAFRQGNSLLVVYGDFQASSQRLGTCQLPVQEPKSISVFGRRAWHEDFIGSLDNVQGDYCFWLCTRMLWSVVDIMAVVWPTELRRRGTHLCRFG</sequence>
<evidence type="ECO:0000313" key="1">
    <source>
        <dbReference type="EMBL" id="KAK7455069.1"/>
    </source>
</evidence>
<reference evidence="1 2" key="1">
    <citation type="journal article" date="2023" name="Sci. Data">
        <title>Genome assembly of the Korean intertidal mud-creeper Batillaria attramentaria.</title>
        <authorList>
            <person name="Patra A.K."/>
            <person name="Ho P.T."/>
            <person name="Jun S."/>
            <person name="Lee S.J."/>
            <person name="Kim Y."/>
            <person name="Won Y.J."/>
        </authorList>
    </citation>
    <scope>NUCLEOTIDE SEQUENCE [LARGE SCALE GENOMIC DNA]</scope>
    <source>
        <strain evidence="1">Wonlab-2016</strain>
    </source>
</reference>
<proteinExistence type="predicted"/>
<protein>
    <submittedName>
        <fullName evidence="1">Uncharacterized protein</fullName>
    </submittedName>
</protein>
<evidence type="ECO:0000313" key="2">
    <source>
        <dbReference type="Proteomes" id="UP001519460"/>
    </source>
</evidence>
<dbReference type="EMBL" id="JACVVK020000696">
    <property type="protein sequence ID" value="KAK7455069.1"/>
    <property type="molecule type" value="Genomic_DNA"/>
</dbReference>
<dbReference type="AlphaFoldDB" id="A0ABD0J2T5"/>
<name>A0ABD0J2T5_9CAEN</name>
<comment type="caution">
    <text evidence="1">The sequence shown here is derived from an EMBL/GenBank/DDBJ whole genome shotgun (WGS) entry which is preliminary data.</text>
</comment>
<accession>A0ABD0J2T5</accession>
<organism evidence="1 2">
    <name type="scientific">Batillaria attramentaria</name>
    <dbReference type="NCBI Taxonomy" id="370345"/>
    <lineage>
        <taxon>Eukaryota</taxon>
        <taxon>Metazoa</taxon>
        <taxon>Spiralia</taxon>
        <taxon>Lophotrochozoa</taxon>
        <taxon>Mollusca</taxon>
        <taxon>Gastropoda</taxon>
        <taxon>Caenogastropoda</taxon>
        <taxon>Sorbeoconcha</taxon>
        <taxon>Cerithioidea</taxon>
        <taxon>Batillariidae</taxon>
        <taxon>Batillaria</taxon>
    </lineage>
</organism>
<dbReference type="Proteomes" id="UP001519460">
    <property type="component" value="Unassembled WGS sequence"/>
</dbReference>